<dbReference type="EMBL" id="JABFAF010000013">
    <property type="protein sequence ID" value="MBA0874178.1"/>
    <property type="molecule type" value="Genomic_DNA"/>
</dbReference>
<dbReference type="InterPro" id="IPR040256">
    <property type="entry name" value="At4g02000-like"/>
</dbReference>
<dbReference type="PANTHER" id="PTHR31286">
    <property type="entry name" value="GLYCINE-RICH CELL WALL STRUCTURAL PROTEIN 1.8-LIKE"/>
    <property type="match status" value="1"/>
</dbReference>
<evidence type="ECO:0008006" key="4">
    <source>
        <dbReference type="Google" id="ProtNLM"/>
    </source>
</evidence>
<sequence length="211" mass="23723">MIEDCDGSRSSKADRNAKKVRFKETEGEEGIDMVVDLSPEPTLSWKDRLLGKGSLERNNVSTDSYRVFKEDFNLLDRDITRSMVNEVLSIPWTPDFSPSQSFPNVVITWIRLLGLSGFLCKRKILEEIVGLFDQVTKPDYNIDSRSRGRFSRMAIFLNLDKPLLPDILVWSPEDPVPSLGEFGGSTNGEGEDTGRTCQGERRGDIRAMDGG</sequence>
<protein>
    <recommendedName>
        <fullName evidence="4">DUF4283 domain-containing protein</fullName>
    </recommendedName>
</protein>
<proteinExistence type="predicted"/>
<feature type="region of interest" description="Disordered" evidence="1">
    <location>
        <begin position="1"/>
        <end position="21"/>
    </location>
</feature>
<feature type="compositionally biased region" description="Basic and acidic residues" evidence="1">
    <location>
        <begin position="192"/>
        <end position="211"/>
    </location>
</feature>
<evidence type="ECO:0000313" key="2">
    <source>
        <dbReference type="EMBL" id="MBA0874178.1"/>
    </source>
</evidence>
<evidence type="ECO:0000256" key="1">
    <source>
        <dbReference type="SAM" id="MobiDB-lite"/>
    </source>
</evidence>
<dbReference type="PANTHER" id="PTHR31286:SF173">
    <property type="entry name" value="DUF4283 DOMAIN-CONTAINING PROTEIN"/>
    <property type="match status" value="1"/>
</dbReference>
<evidence type="ECO:0000313" key="3">
    <source>
        <dbReference type="Proteomes" id="UP000593576"/>
    </source>
</evidence>
<dbReference type="AlphaFoldDB" id="A0A7J9MTC0"/>
<reference evidence="2 3" key="1">
    <citation type="journal article" date="2019" name="Genome Biol. Evol.">
        <title>Insights into the evolution of the New World diploid cottons (Gossypium, subgenus Houzingenia) based on genome sequencing.</title>
        <authorList>
            <person name="Grover C.E."/>
            <person name="Arick M.A. 2nd"/>
            <person name="Thrash A."/>
            <person name="Conover J.L."/>
            <person name="Sanders W.S."/>
            <person name="Peterson D.G."/>
            <person name="Frelichowski J.E."/>
            <person name="Scheffler J.A."/>
            <person name="Scheffler B.E."/>
            <person name="Wendel J.F."/>
        </authorList>
    </citation>
    <scope>NUCLEOTIDE SEQUENCE [LARGE SCALE GENOMIC DNA]</scope>
    <source>
        <strain evidence="2">1</strain>
        <tissue evidence="2">Leaf</tissue>
    </source>
</reference>
<feature type="region of interest" description="Disordered" evidence="1">
    <location>
        <begin position="178"/>
        <end position="211"/>
    </location>
</feature>
<keyword evidence="3" id="KW-1185">Reference proteome</keyword>
<name>A0A7J9MTC0_GOSSC</name>
<organism evidence="2 3">
    <name type="scientific">Gossypium schwendimanii</name>
    <name type="common">Cotton</name>
    <dbReference type="NCBI Taxonomy" id="34291"/>
    <lineage>
        <taxon>Eukaryota</taxon>
        <taxon>Viridiplantae</taxon>
        <taxon>Streptophyta</taxon>
        <taxon>Embryophyta</taxon>
        <taxon>Tracheophyta</taxon>
        <taxon>Spermatophyta</taxon>
        <taxon>Magnoliopsida</taxon>
        <taxon>eudicotyledons</taxon>
        <taxon>Gunneridae</taxon>
        <taxon>Pentapetalae</taxon>
        <taxon>rosids</taxon>
        <taxon>malvids</taxon>
        <taxon>Malvales</taxon>
        <taxon>Malvaceae</taxon>
        <taxon>Malvoideae</taxon>
        <taxon>Gossypium</taxon>
    </lineage>
</organism>
<accession>A0A7J9MTC0</accession>
<dbReference type="OrthoDB" id="940001at2759"/>
<gene>
    <name evidence="2" type="ORF">Goshw_012977</name>
</gene>
<comment type="caution">
    <text evidence="2">The sequence shown here is derived from an EMBL/GenBank/DDBJ whole genome shotgun (WGS) entry which is preliminary data.</text>
</comment>
<dbReference type="Proteomes" id="UP000593576">
    <property type="component" value="Unassembled WGS sequence"/>
</dbReference>